<dbReference type="InterPro" id="IPR010559">
    <property type="entry name" value="Sig_transdc_His_kin_internal"/>
</dbReference>
<keyword evidence="1" id="KW-0418">Kinase</keyword>
<dbReference type="GO" id="GO:0016020">
    <property type="term" value="C:membrane"/>
    <property type="evidence" value="ECO:0007669"/>
    <property type="project" value="InterPro"/>
</dbReference>
<keyword evidence="2" id="KW-1185">Reference proteome</keyword>
<protein>
    <submittedName>
        <fullName evidence="1">Sensor histidine kinase</fullName>
    </submittedName>
</protein>
<proteinExistence type="predicted"/>
<evidence type="ECO:0000313" key="1">
    <source>
        <dbReference type="EMBL" id="PPE71620.1"/>
    </source>
</evidence>
<dbReference type="Gene3D" id="3.30.565.10">
    <property type="entry name" value="Histidine kinase-like ATPase, C-terminal domain"/>
    <property type="match status" value="1"/>
</dbReference>
<comment type="caution">
    <text evidence="1">The sequence shown here is derived from an EMBL/GenBank/DDBJ whole genome shotgun (WGS) entry which is preliminary data.</text>
</comment>
<dbReference type="EMBL" id="PSNY01000001">
    <property type="protein sequence ID" value="PPE71620.1"/>
    <property type="molecule type" value="Genomic_DNA"/>
</dbReference>
<dbReference type="PANTHER" id="PTHR34220">
    <property type="entry name" value="SENSOR HISTIDINE KINASE YPDA"/>
    <property type="match status" value="1"/>
</dbReference>
<dbReference type="InterPro" id="IPR036890">
    <property type="entry name" value="HATPase_C_sf"/>
</dbReference>
<name>A0A2S5T9E0_9BURK</name>
<accession>A0A2S5T9E0</accession>
<dbReference type="InterPro" id="IPR050640">
    <property type="entry name" value="Bact_2-comp_sensor_kinase"/>
</dbReference>
<dbReference type="PANTHER" id="PTHR34220:SF9">
    <property type="entry name" value="SIGNAL TRANSDUCTION HISTIDINE KINASE INTERNAL REGION DOMAIN-CONTAINING PROTEIN"/>
    <property type="match status" value="1"/>
</dbReference>
<dbReference type="Proteomes" id="UP000239406">
    <property type="component" value="Unassembled WGS sequence"/>
</dbReference>
<gene>
    <name evidence="1" type="ORF">C1702_01080</name>
</gene>
<reference evidence="1 2" key="1">
    <citation type="submission" date="2018-02" db="EMBL/GenBank/DDBJ databases">
        <title>Reclassifiation of [Polyangium] brachysporum DSM 7029 as Guopingzhaonella breviflexa gen. nov., sp. nov., a member of the family Comamonadaceae.</title>
        <authorList>
            <person name="Tang B."/>
        </authorList>
    </citation>
    <scope>NUCLEOTIDE SEQUENCE [LARGE SCALE GENOMIC DNA]</scope>
    <source>
        <strain evidence="1 2">DSM 15344</strain>
    </source>
</reference>
<dbReference type="RefSeq" id="WP_104355812.1">
    <property type="nucleotide sequence ID" value="NZ_CP064338.1"/>
</dbReference>
<organism evidence="1 2">
    <name type="scientific">Caldimonas thermodepolymerans</name>
    <dbReference type="NCBI Taxonomy" id="215580"/>
    <lineage>
        <taxon>Bacteria</taxon>
        <taxon>Pseudomonadati</taxon>
        <taxon>Pseudomonadota</taxon>
        <taxon>Betaproteobacteria</taxon>
        <taxon>Burkholderiales</taxon>
        <taxon>Sphaerotilaceae</taxon>
        <taxon>Caldimonas</taxon>
    </lineage>
</organism>
<dbReference type="Pfam" id="PF06580">
    <property type="entry name" value="His_kinase"/>
    <property type="match status" value="1"/>
</dbReference>
<keyword evidence="1" id="KW-0808">Transferase</keyword>
<dbReference type="AlphaFoldDB" id="A0A2S5T9E0"/>
<evidence type="ECO:0000313" key="2">
    <source>
        <dbReference type="Proteomes" id="UP000239406"/>
    </source>
</evidence>
<dbReference type="GO" id="GO:0000155">
    <property type="term" value="F:phosphorelay sensor kinase activity"/>
    <property type="evidence" value="ECO:0007669"/>
    <property type="project" value="InterPro"/>
</dbReference>
<sequence length="363" mass="39855">MDDAAQAVASSPAARRSLGWAMATAWAGFWLLMMVAEMRNHPQGGWEAAWRALVLEGSSALLATAVLLVQWHQARRLDRWLDQPARWFGTMLAITLPLSLLFVPLVHLLRVALYAAAGQAYPHEPLAEVVLPETARFAVFYLLFCGVQFGVRSYLAWNGARLQAERERALAREAQLLLLAQQLQPHFLFNALNTISALIHADPDRADALLTRLATLLRAATDLVQRPQQPLHEELRLLHAYAEIMGERFADRVSIAWQVDAAALACPVPTLSLQPLLENCFRHVVERRREPTRIVVQAGVEAGRLRVTVRDDGGTLAPSAAPGVGLGNVMQRLQALHGKAAWLRLEPLAGGGVAAVMELPCAC</sequence>
<dbReference type="SUPFAM" id="SSF55874">
    <property type="entry name" value="ATPase domain of HSP90 chaperone/DNA topoisomerase II/histidine kinase"/>
    <property type="match status" value="1"/>
</dbReference>